<dbReference type="InterPro" id="IPR010131">
    <property type="entry name" value="MdtP/NodT-like"/>
</dbReference>
<dbReference type="Gene3D" id="2.20.200.10">
    <property type="entry name" value="Outer membrane efflux proteins (OEP)"/>
    <property type="match status" value="1"/>
</dbReference>
<comment type="caution">
    <text evidence="3">The sequence shown here is derived from an EMBL/GenBank/DDBJ whole genome shotgun (WGS) entry which is preliminary data.</text>
</comment>
<evidence type="ECO:0000256" key="1">
    <source>
        <dbReference type="ARBA" id="ARBA00007613"/>
    </source>
</evidence>
<comment type="subcellular location">
    <subcellularLocation>
        <location evidence="2">Cell membrane</location>
        <topology evidence="2">Lipid-anchor</topology>
    </subcellularLocation>
</comment>
<sequence length="476" mass="51497">MKLRSACNSRRSLHAAAAAGAAVLLCACADVSMKPYQRPDTPAKTGWAATRSPPVAPAKLIEQDWWKGFGDPDLDGLVARAVHDNVDLKILAARTKVAGAQIDEARAGALPTLDAGAGVSLEKSSGQRFTKQYSLGTQVNWDIDIWGGVAKGAEAQTAEFHASEADWRAGYLTLAAQVATTYFQILQFDEQIDQQGKTLEKNRQILANYEAMQQQGLLPQTRVLQQRAEINRLSNDLIELNRLRAISGNALATLLGVPAGNFQLPTGALQARVQLPAVPEGLPSELLKRRPDVVAAEYRVLASYDMVGQAKLAQLPSISLTGRGGTSSFALGSLLKSFSFGLLPSINFPIFDPAVKARLKTTQAGSEVSEQQYRKVVMDAFEEVENALVNLDAHRRQRIELQQQSERLGIVAAQVEAQLKEGMVSQLDVFEAERSLLAAQLALLANHQQVLADTVTLYKALGGGWPVVDVRNAARD</sequence>
<keyword evidence="2" id="KW-0812">Transmembrane</keyword>
<name>A0ABW0RVK3_9BURK</name>
<dbReference type="InterPro" id="IPR003423">
    <property type="entry name" value="OMP_efflux"/>
</dbReference>
<feature type="chain" id="PRO_5044993809" evidence="2">
    <location>
        <begin position="30"/>
        <end position="476"/>
    </location>
</feature>
<dbReference type="PANTHER" id="PTHR30203">
    <property type="entry name" value="OUTER MEMBRANE CATION EFFLUX PROTEIN"/>
    <property type="match status" value="1"/>
</dbReference>
<dbReference type="NCBIfam" id="TIGR01845">
    <property type="entry name" value="outer_NodT"/>
    <property type="match status" value="1"/>
</dbReference>
<accession>A0ABW0RVK3</accession>
<keyword evidence="2" id="KW-0732">Signal</keyword>
<reference evidence="4" key="1">
    <citation type="journal article" date="2019" name="Int. J. Syst. Evol. Microbiol.">
        <title>The Global Catalogue of Microorganisms (GCM) 10K type strain sequencing project: providing services to taxonomists for standard genome sequencing and annotation.</title>
        <authorList>
            <consortium name="The Broad Institute Genomics Platform"/>
            <consortium name="The Broad Institute Genome Sequencing Center for Infectious Disease"/>
            <person name="Wu L."/>
            <person name="Ma J."/>
        </authorList>
    </citation>
    <scope>NUCLEOTIDE SEQUENCE [LARGE SCALE GENOMIC DNA]</scope>
    <source>
        <strain evidence="4">CGMCC 4.5798</strain>
    </source>
</reference>
<keyword evidence="2" id="KW-0564">Palmitate</keyword>
<comment type="similarity">
    <text evidence="1 2">Belongs to the outer membrane factor (OMF) (TC 1.B.17) family.</text>
</comment>
<keyword evidence="4" id="KW-1185">Reference proteome</keyword>
<dbReference type="Pfam" id="PF02321">
    <property type="entry name" value="OEP"/>
    <property type="match status" value="2"/>
</dbReference>
<proteinExistence type="inferred from homology"/>
<evidence type="ECO:0000313" key="4">
    <source>
        <dbReference type="Proteomes" id="UP001596086"/>
    </source>
</evidence>
<keyword evidence="2" id="KW-0472">Membrane</keyword>
<gene>
    <name evidence="3" type="ORF">ACFPO9_09880</name>
</gene>
<protein>
    <submittedName>
        <fullName evidence="3">Efflux transporter outer membrane subunit</fullName>
    </submittedName>
</protein>
<evidence type="ECO:0000313" key="3">
    <source>
        <dbReference type="EMBL" id="MFC5548823.1"/>
    </source>
</evidence>
<organism evidence="3 4">
    <name type="scientific">Massilia aerilata</name>
    <dbReference type="NCBI Taxonomy" id="453817"/>
    <lineage>
        <taxon>Bacteria</taxon>
        <taxon>Pseudomonadati</taxon>
        <taxon>Pseudomonadota</taxon>
        <taxon>Betaproteobacteria</taxon>
        <taxon>Burkholderiales</taxon>
        <taxon>Oxalobacteraceae</taxon>
        <taxon>Telluria group</taxon>
        <taxon>Massilia</taxon>
    </lineage>
</organism>
<dbReference type="SUPFAM" id="SSF56954">
    <property type="entry name" value="Outer membrane efflux proteins (OEP)"/>
    <property type="match status" value="1"/>
</dbReference>
<evidence type="ECO:0000256" key="2">
    <source>
        <dbReference type="RuleBase" id="RU362097"/>
    </source>
</evidence>
<feature type="signal peptide" evidence="2">
    <location>
        <begin position="1"/>
        <end position="29"/>
    </location>
</feature>
<dbReference type="Proteomes" id="UP001596086">
    <property type="component" value="Unassembled WGS sequence"/>
</dbReference>
<keyword evidence="2" id="KW-0449">Lipoprotein</keyword>
<dbReference type="EMBL" id="JBHSMZ010000006">
    <property type="protein sequence ID" value="MFC5548823.1"/>
    <property type="molecule type" value="Genomic_DNA"/>
</dbReference>
<dbReference type="Gene3D" id="1.20.1600.10">
    <property type="entry name" value="Outer membrane efflux proteins (OEP)"/>
    <property type="match status" value="1"/>
</dbReference>
<dbReference type="RefSeq" id="WP_379770047.1">
    <property type="nucleotide sequence ID" value="NZ_JBHSMZ010000006.1"/>
</dbReference>
<dbReference type="PROSITE" id="PS51257">
    <property type="entry name" value="PROKAR_LIPOPROTEIN"/>
    <property type="match status" value="1"/>
</dbReference>
<keyword evidence="2" id="KW-1134">Transmembrane beta strand</keyword>